<organism evidence="1 2">
    <name type="scientific">Microbulbifer rhizosphaerae</name>
    <dbReference type="NCBI Taxonomy" id="1562603"/>
    <lineage>
        <taxon>Bacteria</taxon>
        <taxon>Pseudomonadati</taxon>
        <taxon>Pseudomonadota</taxon>
        <taxon>Gammaproteobacteria</taxon>
        <taxon>Cellvibrionales</taxon>
        <taxon>Microbulbiferaceae</taxon>
        <taxon>Microbulbifer</taxon>
    </lineage>
</organism>
<dbReference type="RefSeq" id="WP_183462515.1">
    <property type="nucleotide sequence ID" value="NZ_JACHWZ010000021.1"/>
</dbReference>
<sequence>MRGLIAIAVATLLLTGCVLQLGARPPLRPLAPLPAGEERELLQHLRVEFRGERRDLMAALLLLPQKLQLSLVSPQGVSLMDIQYDGRQLTAERYLPATRALPAEALLADLQLVYWPLELLRGALPSGWSLEERRDGGELQRRLYYGGRLHTRVDYSGDNPWTAQVRLVQESLDYSLAIRNL</sequence>
<reference evidence="1 2" key="1">
    <citation type="submission" date="2020-08" db="EMBL/GenBank/DDBJ databases">
        <title>Genomic Encyclopedia of Type Strains, Phase III (KMG-III): the genomes of soil and plant-associated and newly described type strains.</title>
        <authorList>
            <person name="Whitman W."/>
        </authorList>
    </citation>
    <scope>NUCLEOTIDE SEQUENCE [LARGE SCALE GENOMIC DNA]</scope>
    <source>
        <strain evidence="1 2">CECT 8799</strain>
    </source>
</reference>
<name>A0A7W4WEM8_9GAMM</name>
<gene>
    <name evidence="1" type="ORF">FHS09_003703</name>
</gene>
<evidence type="ECO:0000313" key="1">
    <source>
        <dbReference type="EMBL" id="MBB3062853.1"/>
    </source>
</evidence>
<evidence type="ECO:0000313" key="2">
    <source>
        <dbReference type="Proteomes" id="UP000535937"/>
    </source>
</evidence>
<keyword evidence="2" id="KW-1185">Reference proteome</keyword>
<dbReference type="InterPro" id="IPR021675">
    <property type="entry name" value="DUF3261"/>
</dbReference>
<evidence type="ECO:0008006" key="3">
    <source>
        <dbReference type="Google" id="ProtNLM"/>
    </source>
</evidence>
<dbReference type="EMBL" id="JACHWZ010000021">
    <property type="protein sequence ID" value="MBB3062853.1"/>
    <property type="molecule type" value="Genomic_DNA"/>
</dbReference>
<proteinExistence type="predicted"/>
<dbReference type="Pfam" id="PF11659">
    <property type="entry name" value="DUF3261"/>
    <property type="match status" value="1"/>
</dbReference>
<accession>A0A7W4WEM8</accession>
<comment type="caution">
    <text evidence="1">The sequence shown here is derived from an EMBL/GenBank/DDBJ whole genome shotgun (WGS) entry which is preliminary data.</text>
</comment>
<dbReference type="Proteomes" id="UP000535937">
    <property type="component" value="Unassembled WGS sequence"/>
</dbReference>
<dbReference type="AlphaFoldDB" id="A0A7W4WEM8"/>
<protein>
    <recommendedName>
        <fullName evidence="3">DUF3261 domain-containing protein</fullName>
    </recommendedName>
</protein>
<dbReference type="PROSITE" id="PS51257">
    <property type="entry name" value="PROKAR_LIPOPROTEIN"/>
    <property type="match status" value="1"/>
</dbReference>